<evidence type="ECO:0000259" key="2">
    <source>
        <dbReference type="Pfam" id="PF12262"/>
    </source>
</evidence>
<evidence type="ECO:0000313" key="4">
    <source>
        <dbReference type="Proteomes" id="UP000219336"/>
    </source>
</evidence>
<evidence type="ECO:0000256" key="1">
    <source>
        <dbReference type="SAM" id="SignalP"/>
    </source>
</evidence>
<sequence length="797" mass="83808">MKKLPLALIISASLLLSACGDEGELVGTPTTPNYESYIQQSLAQPTKLVFTLQGSNADVPFPTFALMNQTDGTLELPTGGDESLTNPIAAMGQMDGWSTTSPISIKFAAPLTPSPDPSSVTLIKLTEGLTSASPAPETVLTYGTDYVVSTSGNNLVIALLKALEPSSEYIIAVNDKLLDMNGEAVGTSQGYAALKSSAKIYTEGTLASAQKVVQGTEQLIAAGTSNTVNTTNIVYSTWFSTQSVGQTLFATKSMIAATLLPEYSPSDIWKGVANPNNVAIDDLGEMTFGVPEDYAQALANDSNFIRYINTEDARNTLLSVYANAGTVNVTKGSVKLPYYLETGTNWNTQPFESGSPSLAVINSIISNDDEKANFVAQLVAKGIDPSAFESDPASQLPKLMGTTFTKLDGSRYDEERIITRYAPVPAVKSLPDVNFLLFTPTSGSISGLVIYQHGITSAKENAYAFAKNFTDAGLALIAIDAPIHGERSLDAQRSANESVLAYMNLSVLPVARDNIRQSILDLMTLRYAISANQAAGALATTPLATLPNTTTTQPSFLGHSLGGVLGVPAVAQANAPMGNAADAMFGFSRAAFVNSGGQIANLLFGSDFYGPYITHNIALQGSTGYGSYASANCGGESEAQCLTEFESTSASNLPALLAENLQFIYATQTVVDTADPYTNADALIAEGTPVYMAQVKDDNTVPNNVLSAKYVTPSPMAGTEPLATKFNLAVFDSATGSGNSASPFVRFSDIGKHSTFISVQDTDNFSDLASHEEMQSEVVSFLATGSSAVSNANSVLE</sequence>
<dbReference type="NCBIfam" id="TIGR03502">
    <property type="entry name" value="lipase_Pla1_cef"/>
    <property type="match status" value="1"/>
</dbReference>
<dbReference type="EMBL" id="OANU01000117">
    <property type="protein sequence ID" value="SNX50300.1"/>
    <property type="molecule type" value="Genomic_DNA"/>
</dbReference>
<dbReference type="SUPFAM" id="SSF53474">
    <property type="entry name" value="alpha/beta-Hydrolases"/>
    <property type="match status" value="1"/>
</dbReference>
<keyword evidence="1" id="KW-0732">Signal</keyword>
<feature type="domain" description="Bacterial virulence factor lipase N-terminal" evidence="2">
    <location>
        <begin position="34"/>
        <end position="258"/>
    </location>
</feature>
<dbReference type="PROSITE" id="PS51257">
    <property type="entry name" value="PROKAR_LIPOPROTEIN"/>
    <property type="match status" value="1"/>
</dbReference>
<dbReference type="RefSeq" id="WP_096995243.1">
    <property type="nucleotide sequence ID" value="NZ_JBHSII010000011.1"/>
</dbReference>
<dbReference type="Pfam" id="PF12262">
    <property type="entry name" value="Lipase_bact_N"/>
    <property type="match status" value="1"/>
</dbReference>
<dbReference type="InterPro" id="IPR025920">
    <property type="entry name" value="Lipase_bact_N"/>
</dbReference>
<dbReference type="InterPro" id="IPR029058">
    <property type="entry name" value="AB_hydrolase_fold"/>
</dbReference>
<dbReference type="Proteomes" id="UP000219336">
    <property type="component" value="Unassembled WGS sequence"/>
</dbReference>
<keyword evidence="3" id="KW-0378">Hydrolase</keyword>
<proteinExistence type="predicted"/>
<protein>
    <submittedName>
        <fullName evidence="3">Extracellular lipase</fullName>
        <ecNumber evidence="3">3.1.1.3</ecNumber>
    </submittedName>
</protein>
<evidence type="ECO:0000313" key="3">
    <source>
        <dbReference type="EMBL" id="SNX50300.1"/>
    </source>
</evidence>
<feature type="chain" id="PRO_5013099871" evidence="1">
    <location>
        <begin position="19"/>
        <end position="797"/>
    </location>
</feature>
<dbReference type="OrthoDB" id="5477453at2"/>
<dbReference type="EC" id="3.1.1.3" evidence="3"/>
<gene>
    <name evidence="3" type="primary">lip</name>
    <name evidence="3" type="ORF">VTH8203_03955</name>
</gene>
<accession>A0A240EQM7</accession>
<dbReference type="Gene3D" id="3.40.50.1820">
    <property type="entry name" value="alpha/beta hydrolase"/>
    <property type="match status" value="1"/>
</dbReference>
<name>A0A240EQM7_9VIBR</name>
<reference evidence="4" key="1">
    <citation type="submission" date="2016-06" db="EMBL/GenBank/DDBJ databases">
        <authorList>
            <person name="Rodrigo-Torres L."/>
            <person name="Arahal R.D."/>
            <person name="Lucena T."/>
        </authorList>
    </citation>
    <scope>NUCLEOTIDE SEQUENCE [LARGE SCALE GENOMIC DNA]</scope>
    <source>
        <strain evidence="4">CECT8203</strain>
    </source>
</reference>
<dbReference type="GO" id="GO:0004806">
    <property type="term" value="F:triacylglycerol lipase activity"/>
    <property type="evidence" value="ECO:0007669"/>
    <property type="project" value="UniProtKB-EC"/>
</dbReference>
<organism evidence="3 4">
    <name type="scientific">Vibrio thalassae</name>
    <dbReference type="NCBI Taxonomy" id="1243014"/>
    <lineage>
        <taxon>Bacteria</taxon>
        <taxon>Pseudomonadati</taxon>
        <taxon>Pseudomonadota</taxon>
        <taxon>Gammaproteobacteria</taxon>
        <taxon>Vibrionales</taxon>
        <taxon>Vibrionaceae</taxon>
        <taxon>Vibrio</taxon>
    </lineage>
</organism>
<dbReference type="AlphaFoldDB" id="A0A240EQM7"/>
<feature type="signal peptide" evidence="1">
    <location>
        <begin position="1"/>
        <end position="18"/>
    </location>
</feature>
<dbReference type="InterPro" id="IPR020009">
    <property type="entry name" value="VolA/Pla-1/cef"/>
</dbReference>
<keyword evidence="4" id="KW-1185">Reference proteome</keyword>